<dbReference type="InterPro" id="IPR046226">
    <property type="entry name" value="DUF6259"/>
</dbReference>
<feature type="domain" description="DUF6259" evidence="1">
    <location>
        <begin position="226"/>
        <end position="529"/>
    </location>
</feature>
<organism evidence="2 3">
    <name type="scientific">Cohnella zeiphila</name>
    <dbReference type="NCBI Taxonomy" id="2761120"/>
    <lineage>
        <taxon>Bacteria</taxon>
        <taxon>Bacillati</taxon>
        <taxon>Bacillota</taxon>
        <taxon>Bacilli</taxon>
        <taxon>Bacillales</taxon>
        <taxon>Paenibacillaceae</taxon>
        <taxon>Cohnella</taxon>
    </lineage>
</organism>
<keyword evidence="3" id="KW-1185">Reference proteome</keyword>
<evidence type="ECO:0000313" key="3">
    <source>
        <dbReference type="Proteomes" id="UP000564644"/>
    </source>
</evidence>
<evidence type="ECO:0000259" key="1">
    <source>
        <dbReference type="Pfam" id="PF19773"/>
    </source>
</evidence>
<sequence length="745" mass="83182">MFALDNGRIRLEWNEADGTVRRLRDAGKDIDFIAEPDGGEPFRLETDAGVSGAFETFEWSVSEERDGRPAEASLRWRTAAGFTVRARAALDEDGVSFRCEAENGSGERLHSLEYPVFAGLNAITDEGRDDYLAHPFATGVLVRRPSERFAAPGSGLRYMPYPESFSGASMQFFAYYGLSRGGLYFGAADGEGHPKWLNFYRNEGGTLEASFIHGCEDIGPGKGLAPSYPVRVALLEGRGWHEAADLYKAWAVRQKWCAKGLASDRAAAEGFRWLYEEMGVATFGINAGSDRTPWLRAYHDHVGTPMFHVLGPDWTNAPQTFGRGVPGGFDDWFPTRFNKDNLACMKEYGDRFAPFEFDYLYNFKGADGELGRAAAQKFPDNKKSVDAYKFPFLCPAHPYAHDFHVKRDEELARTDDVDAIYYDISANNILKVCMDDSHGHPVGAGRQIEEAYRRNYADTKAAMGSVAGRYVPMGTEMMNETMLDVIDFYQARAGGQPAAPLELWPLRDLLKSGEAELIPLFAYVYHEYGALRMDGWGKLTEEIGSLYFYTVARTYLWGGLYELNYEYSPMEALPPDGRENAPEEHYYTFEPRGYAFSPERAAYLGLYAKLRIGAANKYWAYGRMLPPLKFERDRMRAEWFHYNHGKETPEYNDSGELEIDAVVHSAWQSMDGSVGLFFANASDAPQRLRVRLEPAVPGKLGVATGALLFAADGAASTLALGRSETGETEFELPARSVAMLELPPL</sequence>
<proteinExistence type="predicted"/>
<accession>A0A7X0SL94</accession>
<protein>
    <recommendedName>
        <fullName evidence="1">DUF6259 domain-containing protein</fullName>
    </recommendedName>
</protein>
<comment type="caution">
    <text evidence="2">The sequence shown here is derived from an EMBL/GenBank/DDBJ whole genome shotgun (WGS) entry which is preliminary data.</text>
</comment>
<dbReference type="EMBL" id="JACJVO010000016">
    <property type="protein sequence ID" value="MBB6732001.1"/>
    <property type="molecule type" value="Genomic_DNA"/>
</dbReference>
<dbReference type="AlphaFoldDB" id="A0A7X0SL94"/>
<dbReference type="Proteomes" id="UP000564644">
    <property type="component" value="Unassembled WGS sequence"/>
</dbReference>
<dbReference type="RefSeq" id="WP_185129668.1">
    <property type="nucleotide sequence ID" value="NZ_JACJVO010000016.1"/>
</dbReference>
<gene>
    <name evidence="2" type="ORF">H7C18_13855</name>
</gene>
<dbReference type="Pfam" id="PF19773">
    <property type="entry name" value="DUF6259"/>
    <property type="match status" value="1"/>
</dbReference>
<reference evidence="2 3" key="1">
    <citation type="submission" date="2020-08" db="EMBL/GenBank/DDBJ databases">
        <title>Cohnella phylogeny.</title>
        <authorList>
            <person name="Dunlap C."/>
        </authorList>
    </citation>
    <scope>NUCLEOTIDE SEQUENCE [LARGE SCALE GENOMIC DNA]</scope>
    <source>
        <strain evidence="2 3">CBP 2801</strain>
    </source>
</reference>
<name>A0A7X0SL94_9BACL</name>
<evidence type="ECO:0000313" key="2">
    <source>
        <dbReference type="EMBL" id="MBB6732001.1"/>
    </source>
</evidence>